<evidence type="ECO:0000313" key="4">
    <source>
        <dbReference type="EMBL" id="CAE0463886.1"/>
    </source>
</evidence>
<evidence type="ECO:0000256" key="2">
    <source>
        <dbReference type="SAM" id="MobiDB-lite"/>
    </source>
</evidence>
<name>A0A6S8U5N8_9STRA</name>
<dbReference type="EMBL" id="HBIO01011231">
    <property type="protein sequence ID" value="CAE0463886.1"/>
    <property type="molecule type" value="Transcribed_RNA"/>
</dbReference>
<evidence type="ECO:0000259" key="3">
    <source>
        <dbReference type="Pfam" id="PF07059"/>
    </source>
</evidence>
<dbReference type="InterPro" id="IPR045096">
    <property type="entry name" value="EDR2-like"/>
</dbReference>
<dbReference type="Pfam" id="PF07059">
    <property type="entry name" value="EDR2_C"/>
    <property type="match status" value="1"/>
</dbReference>
<sequence length="664" mass="75416">MAKDESVRGREIRTTWEDSGKSTKSSSSRKKSSSRRSLDDYLMKKNKRSGAHNRQIEECDISLCTATTSAKPLSQPTCVMKRNPQAIVHRMPSLNRFSSLAKVGSFPNLMLIEVKDATSKPVTEVATSHFGGVSLGIANYIYGSRPTPELKIKPRPTTEETRNDNEGCDQRTADTDRTVESGYSYAEECSVEVSMPSINEGFELELGSFTYEEGYAIPNPSCPKILREQARLAEEKCTEEVARYEKQKILARELQMADEVKLAEIAEETKKVYVQKDKHLTKLAEEAVLHEAINNTKDSVPSNQIQKFLEKLEEEKRIAKNNRLEEEKCLDEEEQRILERRRILKETYRAQDERLQNETRRIELRLLEQAKQAEERHEAEQVRLEEASRQVEKAKHSAEEARRLVDQARILDSLTFDTDLVLREDLHTLSEEQSFDLSKSSSESSIEIENCLSECHWKEMDASTFNVRGTNYIKNGKKVASSPNLLRLIAVDFVEVSEPIMTGFCSHPNGRVQGMLHCERQQIPLSSKMDKMPPFVFCMNMVLPGPPHYHLVMYYAVDNLEELGLSDGPKSKSKPFSKILKQFLFGSSDGHRNQVLKIIPLVKEGSFLLKRAIGSKPLILGKYLDQKFVQGERFLEAIVDVSSSVTTQKLLKLSAAYVSIAHVE</sequence>
<dbReference type="EMBL" id="HBIO01011233">
    <property type="protein sequence ID" value="CAE0463888.1"/>
    <property type="molecule type" value="Transcribed_RNA"/>
</dbReference>
<feature type="region of interest" description="Disordered" evidence="2">
    <location>
        <begin position="148"/>
        <end position="173"/>
    </location>
</feature>
<dbReference type="PANTHER" id="PTHR12136">
    <property type="entry name" value="ENHANCED DISEASE RESISTANCE-RELATED"/>
    <property type="match status" value="1"/>
</dbReference>
<feature type="compositionally biased region" description="Basic and acidic residues" evidence="2">
    <location>
        <begin position="1"/>
        <end position="21"/>
    </location>
</feature>
<proteinExistence type="predicted"/>
<feature type="domain" description="Protein ENHANCED DISEASE RESISTANCE 2 C-terminal" evidence="3">
    <location>
        <begin position="457"/>
        <end position="660"/>
    </location>
</feature>
<dbReference type="AlphaFoldDB" id="A0A6S8U5N8"/>
<feature type="coiled-coil region" evidence="1">
    <location>
        <begin position="302"/>
        <end position="329"/>
    </location>
</feature>
<feature type="region of interest" description="Disordered" evidence="2">
    <location>
        <begin position="1"/>
        <end position="49"/>
    </location>
</feature>
<feature type="coiled-coil region" evidence="1">
    <location>
        <begin position="367"/>
        <end position="411"/>
    </location>
</feature>
<evidence type="ECO:0000256" key="1">
    <source>
        <dbReference type="SAM" id="Coils"/>
    </source>
</evidence>
<gene>
    <name evidence="4" type="ORF">CDEB00056_LOCUS8727</name>
    <name evidence="5" type="ORF">CDEB00056_LOCUS8729</name>
</gene>
<keyword evidence="1" id="KW-0175">Coiled coil</keyword>
<protein>
    <recommendedName>
        <fullName evidence="3">Protein ENHANCED DISEASE RESISTANCE 2 C-terminal domain-containing protein</fullName>
    </recommendedName>
</protein>
<reference evidence="4" key="1">
    <citation type="submission" date="2021-01" db="EMBL/GenBank/DDBJ databases">
        <authorList>
            <person name="Corre E."/>
            <person name="Pelletier E."/>
            <person name="Niang G."/>
            <person name="Scheremetjew M."/>
            <person name="Finn R."/>
            <person name="Kale V."/>
            <person name="Holt S."/>
            <person name="Cochrane G."/>
            <person name="Meng A."/>
            <person name="Brown T."/>
            <person name="Cohen L."/>
        </authorList>
    </citation>
    <scope>NUCLEOTIDE SEQUENCE</scope>
    <source>
        <strain evidence="4">MM31A-1</strain>
    </source>
</reference>
<accession>A0A6S8U5N8</accession>
<dbReference type="InterPro" id="IPR009769">
    <property type="entry name" value="EDR2_C"/>
</dbReference>
<dbReference type="PANTHER" id="PTHR12136:SF41">
    <property type="entry name" value="PLECKSTRIN HOMOLOGY (PH) AND LIPID-BINDING START DOMAINS-CONTAINING PROTEIN"/>
    <property type="match status" value="1"/>
</dbReference>
<evidence type="ECO:0000313" key="5">
    <source>
        <dbReference type="EMBL" id="CAE0463888.1"/>
    </source>
</evidence>
<organism evidence="4">
    <name type="scientific">Chaetoceros debilis</name>
    <dbReference type="NCBI Taxonomy" id="122233"/>
    <lineage>
        <taxon>Eukaryota</taxon>
        <taxon>Sar</taxon>
        <taxon>Stramenopiles</taxon>
        <taxon>Ochrophyta</taxon>
        <taxon>Bacillariophyta</taxon>
        <taxon>Coscinodiscophyceae</taxon>
        <taxon>Chaetocerotophycidae</taxon>
        <taxon>Chaetocerotales</taxon>
        <taxon>Chaetocerotaceae</taxon>
        <taxon>Chaetoceros</taxon>
    </lineage>
</organism>